<keyword evidence="3" id="KW-1185">Reference proteome</keyword>
<feature type="signal peptide" evidence="1">
    <location>
        <begin position="1"/>
        <end position="20"/>
    </location>
</feature>
<evidence type="ECO:0000256" key="1">
    <source>
        <dbReference type="SAM" id="SignalP"/>
    </source>
</evidence>
<name>A0ABU7G8K7_9ALTE</name>
<protein>
    <recommendedName>
        <fullName evidence="4">Outer membrane protein beta-barrel domain-containing protein</fullName>
    </recommendedName>
</protein>
<feature type="chain" id="PRO_5046080521" description="Outer membrane protein beta-barrel domain-containing protein" evidence="1">
    <location>
        <begin position="21"/>
        <end position="203"/>
    </location>
</feature>
<dbReference type="Proteomes" id="UP001310248">
    <property type="component" value="Unassembled WGS sequence"/>
</dbReference>
<evidence type="ECO:0008006" key="4">
    <source>
        <dbReference type="Google" id="ProtNLM"/>
    </source>
</evidence>
<dbReference type="RefSeq" id="WP_329775833.1">
    <property type="nucleotide sequence ID" value="NZ_JAYDYW010000010.1"/>
</dbReference>
<keyword evidence="1" id="KW-0732">Signal</keyword>
<sequence>MKFRLAAVGAAMFAALPAQADLLGLTLASHIAQTNTDPKASSAWQGDLELRFKHPIPLIPNVAVGANKRKQGDAADGSSYQGELYYNLFDTAGLYLDLGAGYERWDSANAALAGSDTGEQVYAVGRVAWRFPGSGLGLESDLKVSLTDEDYKANRFRAGINYELFDLAVSTIDISAGYQYEDIATRSYSTSNNGAYLGLAVNF</sequence>
<evidence type="ECO:0000313" key="2">
    <source>
        <dbReference type="EMBL" id="MEE1674785.1"/>
    </source>
</evidence>
<accession>A0ABU7G8K7</accession>
<organism evidence="2 3">
    <name type="scientific">Agarivorans aestuarii</name>
    <dbReference type="NCBI Taxonomy" id="1563703"/>
    <lineage>
        <taxon>Bacteria</taxon>
        <taxon>Pseudomonadati</taxon>
        <taxon>Pseudomonadota</taxon>
        <taxon>Gammaproteobacteria</taxon>
        <taxon>Alteromonadales</taxon>
        <taxon>Alteromonadaceae</taxon>
        <taxon>Agarivorans</taxon>
    </lineage>
</organism>
<evidence type="ECO:0000313" key="3">
    <source>
        <dbReference type="Proteomes" id="UP001310248"/>
    </source>
</evidence>
<dbReference type="EMBL" id="JAYDYW010000010">
    <property type="protein sequence ID" value="MEE1674785.1"/>
    <property type="molecule type" value="Genomic_DNA"/>
</dbReference>
<gene>
    <name evidence="2" type="ORF">SNR37_000104</name>
</gene>
<reference evidence="3" key="1">
    <citation type="submission" date="2023-07" db="EMBL/GenBank/DDBJ databases">
        <title>Draft genome sequence of Agarivorans aestuarii strain ZMCS4, a CAZymes producing bacteria isolated from the marine brown algae Clodostephus spongiosus.</title>
        <authorList>
            <person name="Lorente B."/>
            <person name="Cabral C."/>
            <person name="Frias J."/>
            <person name="Faria J."/>
            <person name="Toubarro D."/>
        </authorList>
    </citation>
    <scope>NUCLEOTIDE SEQUENCE [LARGE SCALE GENOMIC DNA]</scope>
    <source>
        <strain evidence="3">ZMCS4</strain>
    </source>
</reference>
<comment type="caution">
    <text evidence="2">The sequence shown here is derived from an EMBL/GenBank/DDBJ whole genome shotgun (WGS) entry which is preliminary data.</text>
</comment>
<proteinExistence type="predicted"/>